<name>A0A8S0R5U2_OLEEU</name>
<evidence type="ECO:0000256" key="1">
    <source>
        <dbReference type="SAM" id="MobiDB-lite"/>
    </source>
</evidence>
<feature type="region of interest" description="Disordered" evidence="1">
    <location>
        <begin position="112"/>
        <end position="177"/>
    </location>
</feature>
<accession>A0A8S0R5U2</accession>
<gene>
    <name evidence="2" type="ORF">OLEA9_A092106</name>
</gene>
<evidence type="ECO:0000313" key="2">
    <source>
        <dbReference type="EMBL" id="CAA2974491.1"/>
    </source>
</evidence>
<organism evidence="2 3">
    <name type="scientific">Olea europaea subsp. europaea</name>
    <dbReference type="NCBI Taxonomy" id="158383"/>
    <lineage>
        <taxon>Eukaryota</taxon>
        <taxon>Viridiplantae</taxon>
        <taxon>Streptophyta</taxon>
        <taxon>Embryophyta</taxon>
        <taxon>Tracheophyta</taxon>
        <taxon>Spermatophyta</taxon>
        <taxon>Magnoliopsida</taxon>
        <taxon>eudicotyledons</taxon>
        <taxon>Gunneridae</taxon>
        <taxon>Pentapetalae</taxon>
        <taxon>asterids</taxon>
        <taxon>lamiids</taxon>
        <taxon>Lamiales</taxon>
        <taxon>Oleaceae</taxon>
        <taxon>Oleeae</taxon>
        <taxon>Olea</taxon>
    </lineage>
</organism>
<dbReference type="Proteomes" id="UP000594638">
    <property type="component" value="Unassembled WGS sequence"/>
</dbReference>
<comment type="caution">
    <text evidence="2">The sequence shown here is derived from an EMBL/GenBank/DDBJ whole genome shotgun (WGS) entry which is preliminary data.</text>
</comment>
<proteinExistence type="predicted"/>
<dbReference type="AlphaFoldDB" id="A0A8S0R5U2"/>
<dbReference type="EMBL" id="CACTIH010002176">
    <property type="protein sequence ID" value="CAA2974491.1"/>
    <property type="molecule type" value="Genomic_DNA"/>
</dbReference>
<reference evidence="2 3" key="1">
    <citation type="submission" date="2019-12" db="EMBL/GenBank/DDBJ databases">
        <authorList>
            <person name="Alioto T."/>
            <person name="Alioto T."/>
            <person name="Gomez Garrido J."/>
        </authorList>
    </citation>
    <scope>NUCLEOTIDE SEQUENCE [LARGE SCALE GENOMIC DNA]</scope>
</reference>
<sequence>MRFGLQEYTLVTGLRCGVFPEGDDFDRVLKRRRLKERYGPIEAVPEIGECFGQRVGERMTRLLICCMYTPHFVPQMLRLNSSVFSALLSYNDPLVPVLDDIAKTVVVPQFNASHAGSDRNGDDTEDSGNGACELSSDGKDTRRGQTGASSTPRVPHVSSPVRRPMMETRPIGTSGSSLTRGQVEELLLDQRILLEMRLRTVKLEIE</sequence>
<dbReference type="Gramene" id="OE9A092106T1">
    <property type="protein sequence ID" value="OE9A092106C1"/>
    <property type="gene ID" value="OE9A092106"/>
</dbReference>
<keyword evidence="3" id="KW-1185">Reference proteome</keyword>
<evidence type="ECO:0000313" key="3">
    <source>
        <dbReference type="Proteomes" id="UP000594638"/>
    </source>
</evidence>
<dbReference type="OrthoDB" id="1052998at2759"/>
<protein>
    <submittedName>
        <fullName evidence="2">Uncharacterized protein</fullName>
    </submittedName>
</protein>